<evidence type="ECO:0000313" key="2">
    <source>
        <dbReference type="Proteomes" id="UP000251584"/>
    </source>
</evidence>
<dbReference type="Pfam" id="PF21172">
    <property type="entry name" value="CueP"/>
    <property type="match status" value="1"/>
</dbReference>
<protein>
    <recommendedName>
        <fullName evidence="3">Periplasmic or exported protein</fullName>
    </recommendedName>
</protein>
<dbReference type="NCBIfam" id="NF038094">
    <property type="entry name" value="CueP_fam"/>
    <property type="match status" value="1"/>
</dbReference>
<dbReference type="OMA" id="QTHPCAT"/>
<dbReference type="Gene3D" id="2.60.40.3700">
    <property type="match status" value="1"/>
</dbReference>
<proteinExistence type="predicted"/>
<reference evidence="1 2" key="1">
    <citation type="submission" date="2018-06" db="EMBL/GenBank/DDBJ databases">
        <authorList>
            <consortium name="Pathogen Informatics"/>
            <person name="Doyle S."/>
        </authorList>
    </citation>
    <scope>NUCLEOTIDE SEQUENCE [LARGE SCALE GENOMIC DNA]</scope>
    <source>
        <strain evidence="1 2">NCTC10786</strain>
    </source>
</reference>
<evidence type="ECO:0008006" key="3">
    <source>
        <dbReference type="Google" id="ProtNLM"/>
    </source>
</evidence>
<sequence length="182" mass="20179">MPKIIQSLLLFIALSNISMASTQETAFLAERGLAGKSVEQMVDAIDQNPQARPLPYTASVTSTDLKLSANGETYTFPLGEKFYLSLAPYEYQTHPCFNHSLSGCQGEMPDTWFDVNVTDRNGTVLIHKKMKSYQNGFIGLWLPRNTEGMIEISHEGKKAAYSFKTANDSQTCLTDLQLRAAS</sequence>
<evidence type="ECO:0000313" key="1">
    <source>
        <dbReference type="EMBL" id="SQB21888.1"/>
    </source>
</evidence>
<accession>A0A2X2V033</accession>
<dbReference type="GeneID" id="45136735"/>
<dbReference type="EMBL" id="UAVY01000001">
    <property type="protein sequence ID" value="SQB21888.1"/>
    <property type="molecule type" value="Genomic_DNA"/>
</dbReference>
<organism evidence="1 2">
    <name type="scientific">Citrobacter koseri</name>
    <name type="common">Citrobacter diversus</name>
    <dbReference type="NCBI Taxonomy" id="545"/>
    <lineage>
        <taxon>Bacteria</taxon>
        <taxon>Pseudomonadati</taxon>
        <taxon>Pseudomonadota</taxon>
        <taxon>Gammaproteobacteria</taxon>
        <taxon>Enterobacterales</taxon>
        <taxon>Enterobacteriaceae</taxon>
        <taxon>Citrobacter</taxon>
    </lineage>
</organism>
<dbReference type="RefSeq" id="WP_012133730.1">
    <property type="nucleotide sequence ID" value="NZ_AP023452.1"/>
</dbReference>
<dbReference type="InterPro" id="IPR047808">
    <property type="entry name" value="CueP-like"/>
</dbReference>
<dbReference type="Proteomes" id="UP000251584">
    <property type="component" value="Unassembled WGS sequence"/>
</dbReference>
<dbReference type="NCBIfam" id="NF038095">
    <property type="entry name" value="met_chaper_CueP"/>
    <property type="match status" value="1"/>
</dbReference>
<name>A0A2X2V033_CITKO</name>
<dbReference type="AlphaFoldDB" id="A0A2X2V033"/>
<gene>
    <name evidence="1" type="ORF">NCTC10786_01110</name>
</gene>